<dbReference type="InterPro" id="IPR027267">
    <property type="entry name" value="AH/BAR_dom_sf"/>
</dbReference>
<keyword evidence="2" id="KW-1185">Reference proteome</keyword>
<evidence type="ECO:0000313" key="1">
    <source>
        <dbReference type="EMBL" id="KII73641.1"/>
    </source>
</evidence>
<dbReference type="Proteomes" id="UP000031668">
    <property type="component" value="Unassembled WGS sequence"/>
</dbReference>
<dbReference type="EMBL" id="JWZT01000740">
    <property type="protein sequence ID" value="KII73641.1"/>
    <property type="molecule type" value="Genomic_DNA"/>
</dbReference>
<evidence type="ECO:0000313" key="2">
    <source>
        <dbReference type="Proteomes" id="UP000031668"/>
    </source>
</evidence>
<accession>A0A0C2N220</accession>
<reference evidence="1 2" key="1">
    <citation type="journal article" date="2014" name="Genome Biol. Evol.">
        <title>The genome of the myxosporean Thelohanellus kitauei shows adaptations to nutrient acquisition within its fish host.</title>
        <authorList>
            <person name="Yang Y."/>
            <person name="Xiong J."/>
            <person name="Zhou Z."/>
            <person name="Huo F."/>
            <person name="Miao W."/>
            <person name="Ran C."/>
            <person name="Liu Y."/>
            <person name="Zhang J."/>
            <person name="Feng J."/>
            <person name="Wang M."/>
            <person name="Wang M."/>
            <person name="Wang L."/>
            <person name="Yao B."/>
        </authorList>
    </citation>
    <scope>NUCLEOTIDE SEQUENCE [LARGE SCALE GENOMIC DNA]</scope>
    <source>
        <strain evidence="1">Wuqing</strain>
    </source>
</reference>
<dbReference type="OrthoDB" id="5981864at2759"/>
<organism evidence="1 2">
    <name type="scientific">Thelohanellus kitauei</name>
    <name type="common">Myxosporean</name>
    <dbReference type="NCBI Taxonomy" id="669202"/>
    <lineage>
        <taxon>Eukaryota</taxon>
        <taxon>Metazoa</taxon>
        <taxon>Cnidaria</taxon>
        <taxon>Myxozoa</taxon>
        <taxon>Myxosporea</taxon>
        <taxon>Bivalvulida</taxon>
        <taxon>Platysporina</taxon>
        <taxon>Myxobolidae</taxon>
        <taxon>Thelohanellus</taxon>
    </lineage>
</organism>
<dbReference type="Gene3D" id="1.20.1270.60">
    <property type="entry name" value="Arfaptin homology (AH) domain/BAR domain"/>
    <property type="match status" value="1"/>
</dbReference>
<comment type="caution">
    <text evidence="1">The sequence shown here is derived from an EMBL/GenBank/DDBJ whole genome shotgun (WGS) entry which is preliminary data.</text>
</comment>
<protein>
    <submittedName>
        <fullName evidence="1">Uncharacterized protein</fullName>
    </submittedName>
</protein>
<dbReference type="AlphaFoldDB" id="A0A0C2N220"/>
<proteinExistence type="predicted"/>
<name>A0A0C2N220_THEKT</name>
<sequence length="186" mass="21582">MKNLMADSTRFFESYIDTSKTHLLDVLDILKKRAELEIEYQRSLKKLMDRLSDKNLQILATLRAPDDESGTEYSPYQLGLLVEKFFEISERNSRLIVDEATPVLCHALESSLDLLNSKSTLTREVFSIFSEHMHTFVATNAADREKYLGSFLREVKSRKNYDSKLKKTKKQAEDRIRKVITLAVKQ</sequence>
<gene>
    <name evidence="1" type="ORF">RF11_15541</name>
</gene>
<dbReference type="SUPFAM" id="SSF103657">
    <property type="entry name" value="BAR/IMD domain-like"/>
    <property type="match status" value="1"/>
</dbReference>